<dbReference type="Pfam" id="PF00485">
    <property type="entry name" value="PRK"/>
    <property type="match status" value="1"/>
</dbReference>
<keyword evidence="9 14" id="KW-0547">Nucleotide-binding</keyword>
<dbReference type="Gene3D" id="3.40.50.300">
    <property type="entry name" value="P-loop containing nucleotide triphosphate hydrolases"/>
    <property type="match status" value="1"/>
</dbReference>
<dbReference type="UniPathway" id="UPA00241">
    <property type="reaction ID" value="UER00352"/>
</dbReference>
<evidence type="ECO:0000256" key="8">
    <source>
        <dbReference type="ARBA" id="ARBA00022679"/>
    </source>
</evidence>
<dbReference type="CDD" id="cd02025">
    <property type="entry name" value="PanK"/>
    <property type="match status" value="1"/>
</dbReference>
<dbReference type="InterPro" id="IPR006083">
    <property type="entry name" value="PRK/URK"/>
</dbReference>
<feature type="domain" description="Phosphoribulokinase/uridine kinase" evidence="16">
    <location>
        <begin position="128"/>
        <end position="281"/>
    </location>
</feature>
<dbReference type="PATRIC" id="fig|1094552.3.peg.61"/>
<dbReference type="InterPro" id="IPR004566">
    <property type="entry name" value="PanK"/>
</dbReference>
<feature type="binding site" evidence="14">
    <location>
        <begin position="133"/>
        <end position="140"/>
    </location>
    <ligand>
        <name>ATP</name>
        <dbReference type="ChEBI" id="CHEBI:30616"/>
    </ligand>
</feature>
<dbReference type="GO" id="GO:0015937">
    <property type="term" value="P:coenzyme A biosynthetic process"/>
    <property type="evidence" value="ECO:0007669"/>
    <property type="project" value="UniProtKB-UniRule"/>
</dbReference>
<keyword evidence="8 14" id="KW-0808">Transferase</keyword>
<evidence type="ECO:0000256" key="3">
    <source>
        <dbReference type="ARBA" id="ARBA00005225"/>
    </source>
</evidence>
<evidence type="ECO:0000256" key="6">
    <source>
        <dbReference type="ARBA" id="ARBA00015080"/>
    </source>
</evidence>
<evidence type="ECO:0000256" key="10">
    <source>
        <dbReference type="ARBA" id="ARBA00022777"/>
    </source>
</evidence>
<evidence type="ECO:0000256" key="11">
    <source>
        <dbReference type="ARBA" id="ARBA00022840"/>
    </source>
</evidence>
<dbReference type="GO" id="GO:0004594">
    <property type="term" value="F:pantothenate kinase activity"/>
    <property type="evidence" value="ECO:0007669"/>
    <property type="project" value="UniProtKB-UniRule"/>
</dbReference>
<dbReference type="AlphaFoldDB" id="J0Q613"/>
<dbReference type="HAMAP" id="MF_00215">
    <property type="entry name" value="Pantothen_kinase_1"/>
    <property type="match status" value="1"/>
</dbReference>
<dbReference type="GO" id="GO:0005737">
    <property type="term" value="C:cytoplasm"/>
    <property type="evidence" value="ECO:0007669"/>
    <property type="project" value="UniProtKB-SubCell"/>
</dbReference>
<accession>J0Q613</accession>
<dbReference type="PANTHER" id="PTHR10285">
    <property type="entry name" value="URIDINE KINASE"/>
    <property type="match status" value="1"/>
</dbReference>
<evidence type="ECO:0000313" key="18">
    <source>
        <dbReference type="Proteomes" id="UP000008748"/>
    </source>
</evidence>
<keyword evidence="10 14" id="KW-0418">Kinase</keyword>
<comment type="caution">
    <text evidence="17">The sequence shown here is derived from an EMBL/GenBank/DDBJ whole genome shotgun (WGS) entry which is preliminary data.</text>
</comment>
<dbReference type="EMBL" id="AIMC01000001">
    <property type="protein sequence ID" value="EJF78069.1"/>
    <property type="molecule type" value="Genomic_DNA"/>
</dbReference>
<keyword evidence="11 14" id="KW-0067">ATP-binding</keyword>
<proteinExistence type="inferred from homology"/>
<evidence type="ECO:0000256" key="9">
    <source>
        <dbReference type="ARBA" id="ARBA00022741"/>
    </source>
</evidence>
<keyword evidence="7 14" id="KW-0963">Cytoplasm</keyword>
<evidence type="ECO:0000256" key="15">
    <source>
        <dbReference type="RuleBase" id="RU003530"/>
    </source>
</evidence>
<evidence type="ECO:0000256" key="12">
    <source>
        <dbReference type="ARBA" id="ARBA00022993"/>
    </source>
</evidence>
<evidence type="ECO:0000256" key="2">
    <source>
        <dbReference type="ARBA" id="ARBA00004496"/>
    </source>
</evidence>
<evidence type="ECO:0000256" key="1">
    <source>
        <dbReference type="ARBA" id="ARBA00001206"/>
    </source>
</evidence>
<dbReference type="SUPFAM" id="SSF52540">
    <property type="entry name" value="P-loop containing nucleoside triphosphate hydrolases"/>
    <property type="match status" value="1"/>
</dbReference>
<comment type="catalytic activity">
    <reaction evidence="1 14 15">
        <text>(R)-pantothenate + ATP = (R)-4'-phosphopantothenate + ADP + H(+)</text>
        <dbReference type="Rhea" id="RHEA:16373"/>
        <dbReference type="ChEBI" id="CHEBI:10986"/>
        <dbReference type="ChEBI" id="CHEBI:15378"/>
        <dbReference type="ChEBI" id="CHEBI:29032"/>
        <dbReference type="ChEBI" id="CHEBI:30616"/>
        <dbReference type="ChEBI" id="CHEBI:456216"/>
        <dbReference type="EC" id="2.7.1.33"/>
    </reaction>
</comment>
<evidence type="ECO:0000256" key="7">
    <source>
        <dbReference type="ARBA" id="ARBA00022490"/>
    </source>
</evidence>
<organism evidence="17 18">
    <name type="scientific">Bartonella birtlesii LL-WM9</name>
    <dbReference type="NCBI Taxonomy" id="1094552"/>
    <lineage>
        <taxon>Bacteria</taxon>
        <taxon>Pseudomonadati</taxon>
        <taxon>Pseudomonadota</taxon>
        <taxon>Alphaproteobacteria</taxon>
        <taxon>Hyphomicrobiales</taxon>
        <taxon>Bartonellaceae</taxon>
        <taxon>Bartonella</taxon>
    </lineage>
</organism>
<comment type="pathway">
    <text evidence="3 14 15">Cofactor biosynthesis; coenzyme A biosynthesis; CoA from (R)-pantothenate: step 1/5.</text>
</comment>
<dbReference type="GO" id="GO:0005524">
    <property type="term" value="F:ATP binding"/>
    <property type="evidence" value="ECO:0007669"/>
    <property type="project" value="UniProtKB-UniRule"/>
</dbReference>
<dbReference type="NCBIfam" id="TIGR00554">
    <property type="entry name" value="panK_bact"/>
    <property type="match status" value="1"/>
</dbReference>
<evidence type="ECO:0000313" key="17">
    <source>
        <dbReference type="EMBL" id="EJF78069.1"/>
    </source>
</evidence>
<protein>
    <recommendedName>
        <fullName evidence="6 14">Pantothenate kinase</fullName>
        <ecNumber evidence="5 14">2.7.1.33</ecNumber>
    </recommendedName>
    <alternativeName>
        <fullName evidence="13 14">Pantothenic acid kinase</fullName>
    </alternativeName>
</protein>
<sequence length="355" mass="41388">MQNSPHIYFLSNCFGKKDLYCIQMIDMILSQIDQKDNLVKSISDRYSPYRVFTAQEWSEFRADTPLTLTFDEIKRLRSIDDPIDLEEVQRIYLSLSRLLSCHVEAVQELFHKRQEFLHQEGTRKTPFIIGIAGSVAVGKSTTARILQELLKRWTSSLKVDLITTDGFLYPNAVLQKKNRMNRKGFPDSYDIKKLLNFLSAIKAGIGNVSAPLYSHMSYDVLENQTITIDHPDILIIEGINVLQVSDLPKDGKIIPFVSDFFDFSIYVDAETKVIRHWYLERFKRLRKTAFQNPESYFHRYALLPEEESLKIAENIWQTINLKNLQENILPTRPRSNLILRKGKNHLVEYVALRRL</sequence>
<gene>
    <name evidence="14" type="primary">coaA</name>
    <name evidence="17" type="ORF">ME7_00060</name>
</gene>
<keyword evidence="12 14" id="KW-0173">Coenzyme A biosynthesis</keyword>
<evidence type="ECO:0000256" key="13">
    <source>
        <dbReference type="ARBA" id="ARBA00032866"/>
    </source>
</evidence>
<dbReference type="InterPro" id="IPR027417">
    <property type="entry name" value="P-loop_NTPase"/>
</dbReference>
<dbReference type="EC" id="2.7.1.33" evidence="5 14"/>
<evidence type="ECO:0000256" key="14">
    <source>
        <dbReference type="HAMAP-Rule" id="MF_00215"/>
    </source>
</evidence>
<keyword evidence="18" id="KW-1185">Reference proteome</keyword>
<comment type="similarity">
    <text evidence="4 14 15">Belongs to the prokaryotic pantothenate kinase family.</text>
</comment>
<evidence type="ECO:0000256" key="5">
    <source>
        <dbReference type="ARBA" id="ARBA00012102"/>
    </source>
</evidence>
<comment type="subcellular location">
    <subcellularLocation>
        <location evidence="2 14 15">Cytoplasm</location>
    </subcellularLocation>
</comment>
<name>J0Q613_9HYPH</name>
<dbReference type="Proteomes" id="UP000008748">
    <property type="component" value="Unassembled WGS sequence"/>
</dbReference>
<reference evidence="17 18" key="1">
    <citation type="submission" date="2012-03" db="EMBL/GenBank/DDBJ databases">
        <title>The Genome Sequence of Bartonella birtlesii LL-WM9.</title>
        <authorList>
            <consortium name="The Broad Institute Genome Sequencing Platform"/>
            <consortium name="The Broad Institute Genome Sequencing Center for Infectious Disease"/>
            <person name="Feldgarden M."/>
            <person name="Kirby J."/>
            <person name="Kosoy M."/>
            <person name="Birtles R."/>
            <person name="Probert W.S."/>
            <person name="Chiaraviglio L."/>
            <person name="Young S.K."/>
            <person name="Zeng Q."/>
            <person name="Gargeya S."/>
            <person name="Fitzgerald M."/>
            <person name="Haas B."/>
            <person name="Abouelleil A."/>
            <person name="Alvarado L."/>
            <person name="Arachchi H.M."/>
            <person name="Berlin A."/>
            <person name="Chapman S.B."/>
            <person name="Gearin G."/>
            <person name="Goldberg J."/>
            <person name="Griggs A."/>
            <person name="Gujja S."/>
            <person name="Hansen M."/>
            <person name="Heiman D."/>
            <person name="Howarth C."/>
            <person name="Larimer J."/>
            <person name="Lui A."/>
            <person name="MacDonald P.J.P."/>
            <person name="McCowen C."/>
            <person name="Montmayeur A."/>
            <person name="Murphy C."/>
            <person name="Neiman D."/>
            <person name="Pearson M."/>
            <person name="Priest M."/>
            <person name="Roberts A."/>
            <person name="Saif S."/>
            <person name="Shea T."/>
            <person name="Sisk P."/>
            <person name="Stolte C."/>
            <person name="Sykes S."/>
            <person name="Wortman J."/>
            <person name="Nusbaum C."/>
            <person name="Birren B."/>
        </authorList>
    </citation>
    <scope>NUCLEOTIDE SEQUENCE [LARGE SCALE GENOMIC DNA]</scope>
    <source>
        <strain evidence="17 18">LL-WM9</strain>
    </source>
</reference>
<dbReference type="PIRSF" id="PIRSF000545">
    <property type="entry name" value="Pantothenate_kin"/>
    <property type="match status" value="1"/>
</dbReference>
<evidence type="ECO:0000256" key="4">
    <source>
        <dbReference type="ARBA" id="ARBA00006087"/>
    </source>
</evidence>
<dbReference type="HOGENOM" id="CLU_053818_1_1_5"/>
<evidence type="ECO:0000259" key="16">
    <source>
        <dbReference type="Pfam" id="PF00485"/>
    </source>
</evidence>